<dbReference type="InterPro" id="IPR015807">
    <property type="entry name" value="His-tRNA-ligase"/>
</dbReference>
<proteinExistence type="inferred from homology"/>
<dbReference type="Gene3D" id="3.30.930.10">
    <property type="entry name" value="Bira Bifunctional Protein, Domain 2"/>
    <property type="match status" value="1"/>
</dbReference>
<dbReference type="RefSeq" id="WP_326297545.1">
    <property type="nucleotide sequence ID" value="NZ_JAYLLH010000013.1"/>
</dbReference>
<dbReference type="CDD" id="cd00859">
    <property type="entry name" value="HisRS_anticodon"/>
    <property type="match status" value="1"/>
</dbReference>
<evidence type="ECO:0000256" key="9">
    <source>
        <dbReference type="ARBA" id="ARBA00047639"/>
    </source>
</evidence>
<evidence type="ECO:0000256" key="4">
    <source>
        <dbReference type="ARBA" id="ARBA00022598"/>
    </source>
</evidence>
<dbReference type="SUPFAM" id="SSF55681">
    <property type="entry name" value="Class II aaRS and biotin synthetases"/>
    <property type="match status" value="1"/>
</dbReference>
<dbReference type="InterPro" id="IPR004154">
    <property type="entry name" value="Anticodon-bd"/>
</dbReference>
<dbReference type="InterPro" id="IPR033656">
    <property type="entry name" value="HisRS_anticodon"/>
</dbReference>
<dbReference type="PIRSF" id="PIRSF001549">
    <property type="entry name" value="His-tRNA_synth"/>
    <property type="match status" value="1"/>
</dbReference>
<keyword evidence="5 10" id="KW-0547">Nucleotide-binding</keyword>
<gene>
    <name evidence="10 12" type="primary">hisS</name>
    <name evidence="12" type="ORF">VK792_11040</name>
</gene>
<reference evidence="12 13" key="1">
    <citation type="submission" date="2024-01" db="EMBL/GenBank/DDBJ databases">
        <title>Mesobacterium rodlantinim sp. nov., isolated from shallow sea hydrothermal systems off Kueishantao Island.</title>
        <authorList>
            <person name="Su Z."/>
            <person name="Tang K."/>
        </authorList>
    </citation>
    <scope>NUCLEOTIDE SEQUENCE [LARGE SCALE GENOMIC DNA]</scope>
    <source>
        <strain evidence="12 13">TK19101</strain>
    </source>
</reference>
<evidence type="ECO:0000256" key="2">
    <source>
        <dbReference type="ARBA" id="ARBA00011738"/>
    </source>
</evidence>
<evidence type="ECO:0000256" key="10">
    <source>
        <dbReference type="HAMAP-Rule" id="MF_00127"/>
    </source>
</evidence>
<evidence type="ECO:0000256" key="6">
    <source>
        <dbReference type="ARBA" id="ARBA00022840"/>
    </source>
</evidence>
<dbReference type="CDD" id="cd00773">
    <property type="entry name" value="HisRS-like_core"/>
    <property type="match status" value="1"/>
</dbReference>
<comment type="caution">
    <text evidence="12">The sequence shown here is derived from an EMBL/GenBank/DDBJ whole genome shotgun (WGS) entry which is preliminary data.</text>
</comment>
<dbReference type="InterPro" id="IPR006195">
    <property type="entry name" value="aa-tRNA-synth_II"/>
</dbReference>
<comment type="catalytic activity">
    <reaction evidence="9 10">
        <text>tRNA(His) + L-histidine + ATP = L-histidyl-tRNA(His) + AMP + diphosphate + H(+)</text>
        <dbReference type="Rhea" id="RHEA:17313"/>
        <dbReference type="Rhea" id="RHEA-COMP:9665"/>
        <dbReference type="Rhea" id="RHEA-COMP:9689"/>
        <dbReference type="ChEBI" id="CHEBI:15378"/>
        <dbReference type="ChEBI" id="CHEBI:30616"/>
        <dbReference type="ChEBI" id="CHEBI:33019"/>
        <dbReference type="ChEBI" id="CHEBI:57595"/>
        <dbReference type="ChEBI" id="CHEBI:78442"/>
        <dbReference type="ChEBI" id="CHEBI:78527"/>
        <dbReference type="ChEBI" id="CHEBI:456215"/>
        <dbReference type="EC" id="6.1.1.21"/>
    </reaction>
</comment>
<dbReference type="EMBL" id="JAYLLH010000013">
    <property type="protein sequence ID" value="MEC3861821.1"/>
    <property type="molecule type" value="Genomic_DNA"/>
</dbReference>
<comment type="subunit">
    <text evidence="2 10">Homodimer.</text>
</comment>
<keyword evidence="6 10" id="KW-0067">ATP-binding</keyword>
<evidence type="ECO:0000256" key="3">
    <source>
        <dbReference type="ARBA" id="ARBA00022490"/>
    </source>
</evidence>
<dbReference type="EC" id="6.1.1.21" evidence="10"/>
<dbReference type="NCBIfam" id="TIGR00442">
    <property type="entry name" value="hisS"/>
    <property type="match status" value="1"/>
</dbReference>
<evidence type="ECO:0000259" key="11">
    <source>
        <dbReference type="PROSITE" id="PS50862"/>
    </source>
</evidence>
<dbReference type="SUPFAM" id="SSF52954">
    <property type="entry name" value="Class II aaRS ABD-related"/>
    <property type="match status" value="1"/>
</dbReference>
<organism evidence="12 13">
    <name type="scientific">Mesobacterium hydrothermale</name>
    <dbReference type="NCBI Taxonomy" id="3111907"/>
    <lineage>
        <taxon>Bacteria</taxon>
        <taxon>Pseudomonadati</taxon>
        <taxon>Pseudomonadota</taxon>
        <taxon>Alphaproteobacteria</taxon>
        <taxon>Rhodobacterales</taxon>
        <taxon>Roseobacteraceae</taxon>
        <taxon>Mesobacterium</taxon>
    </lineage>
</organism>
<dbReference type="Pfam" id="PF13393">
    <property type="entry name" value="tRNA-synt_His"/>
    <property type="match status" value="1"/>
</dbReference>
<keyword evidence="13" id="KW-1185">Reference proteome</keyword>
<dbReference type="Gene3D" id="3.40.50.800">
    <property type="entry name" value="Anticodon-binding domain"/>
    <property type="match status" value="1"/>
</dbReference>
<comment type="subcellular location">
    <subcellularLocation>
        <location evidence="10">Cytoplasm</location>
    </subcellularLocation>
</comment>
<comment type="similarity">
    <text evidence="1 10">Belongs to the class-II aminoacyl-tRNA synthetase family.</text>
</comment>
<dbReference type="GO" id="GO:0004821">
    <property type="term" value="F:histidine-tRNA ligase activity"/>
    <property type="evidence" value="ECO:0007669"/>
    <property type="project" value="UniProtKB-EC"/>
</dbReference>
<dbReference type="Proteomes" id="UP001348149">
    <property type="component" value="Unassembled WGS sequence"/>
</dbReference>
<sequence length="494" mass="53603">MAKQKKAPRPKAQTPKGFRDYFGAEVTERAHMLSQIAGVYHRYGFDALESSAVETVEALGKFLPDVDRPNEGVFAWQETEEDGNGDWLALRYDLTAPLARVYAQHRNDLPLPYRRYAMGPVWRNEKPGPGRYRQFYQCDADTVGAASVAADAEICAMLSDTLEVVGIPRGDYIVRVNNRKVLNGVLECMGLTDDAQRDAVLRTIDKFDKVGEAGVRELLGRGRLDASGAYIDGVGLSEEQAEPVVAFLTSKGADNAATLDNLRAAIGASAVGADGVDELGRIAELLAAGGYGPDRIVIDPSVVRGLGYYTGPVFEAELTFEILDDKGRKRQFGSVAGGGRYDDLVKRFTGQAVPATGVSIGVDRLLAALREKGRVGGAVQGPVVVTVMDRDRMADYQAMVAELRNAGIRAEVYLGNPKNFGNQLKYADKRQSPVAIIEGGDEKAGGVVQIKDLILGAKIAEGATLEEWKERPSQYEVPRDQMVAKVQEILDLYA</sequence>
<evidence type="ECO:0000256" key="1">
    <source>
        <dbReference type="ARBA" id="ARBA00008226"/>
    </source>
</evidence>
<keyword evidence="8 10" id="KW-0030">Aminoacyl-tRNA synthetase</keyword>
<dbReference type="PANTHER" id="PTHR11476:SF7">
    <property type="entry name" value="HISTIDINE--TRNA LIGASE"/>
    <property type="match status" value="1"/>
</dbReference>
<dbReference type="PANTHER" id="PTHR11476">
    <property type="entry name" value="HISTIDYL-TRNA SYNTHETASE"/>
    <property type="match status" value="1"/>
</dbReference>
<dbReference type="InterPro" id="IPR036621">
    <property type="entry name" value="Anticodon-bd_dom_sf"/>
</dbReference>
<dbReference type="HAMAP" id="MF_00127">
    <property type="entry name" value="His_tRNA_synth"/>
    <property type="match status" value="1"/>
</dbReference>
<evidence type="ECO:0000256" key="8">
    <source>
        <dbReference type="ARBA" id="ARBA00023146"/>
    </source>
</evidence>
<dbReference type="InterPro" id="IPR041715">
    <property type="entry name" value="HisRS-like_core"/>
</dbReference>
<keyword evidence="4 10" id="KW-0436">Ligase</keyword>
<dbReference type="InterPro" id="IPR045864">
    <property type="entry name" value="aa-tRNA-synth_II/BPL/LPL"/>
</dbReference>
<keyword evidence="3 10" id="KW-0963">Cytoplasm</keyword>
<dbReference type="Pfam" id="PF03129">
    <property type="entry name" value="HGTP_anticodon"/>
    <property type="match status" value="1"/>
</dbReference>
<feature type="domain" description="Aminoacyl-transfer RNA synthetases class-II family profile" evidence="11">
    <location>
        <begin position="42"/>
        <end position="382"/>
    </location>
</feature>
<dbReference type="PROSITE" id="PS50862">
    <property type="entry name" value="AA_TRNA_LIGASE_II"/>
    <property type="match status" value="1"/>
</dbReference>
<evidence type="ECO:0000313" key="13">
    <source>
        <dbReference type="Proteomes" id="UP001348149"/>
    </source>
</evidence>
<evidence type="ECO:0000313" key="12">
    <source>
        <dbReference type="EMBL" id="MEC3861821.1"/>
    </source>
</evidence>
<evidence type="ECO:0000256" key="7">
    <source>
        <dbReference type="ARBA" id="ARBA00022917"/>
    </source>
</evidence>
<protein>
    <recommendedName>
        <fullName evidence="10">Histidine--tRNA ligase</fullName>
        <ecNumber evidence="10">6.1.1.21</ecNumber>
    </recommendedName>
    <alternativeName>
        <fullName evidence="10">Histidyl-tRNA synthetase</fullName>
        <shortName evidence="10">HisRS</shortName>
    </alternativeName>
</protein>
<dbReference type="InterPro" id="IPR004516">
    <property type="entry name" value="HisRS/HisZ"/>
</dbReference>
<keyword evidence="7 10" id="KW-0648">Protein biosynthesis</keyword>
<evidence type="ECO:0000256" key="5">
    <source>
        <dbReference type="ARBA" id="ARBA00022741"/>
    </source>
</evidence>
<name>A0ABU6HHK4_9RHOB</name>
<accession>A0ABU6HHK4</accession>